<comment type="caution">
    <text evidence="1">The sequence shown here is derived from an EMBL/GenBank/DDBJ whole genome shotgun (WGS) entry which is preliminary data.</text>
</comment>
<gene>
    <name evidence="1" type="ORF">AVEN_216505_1</name>
</gene>
<sequence length="83" mass="9694">MTGKKAFDGLLRRKSGSLWLCVIFSAPKIAGKEEPYFKGISNTQRRSNLARNVSKTTGWKIDSREIHERKARRFRPEDIKSWR</sequence>
<proteinExistence type="predicted"/>
<evidence type="ECO:0000313" key="2">
    <source>
        <dbReference type="Proteomes" id="UP000499080"/>
    </source>
</evidence>
<accession>A0A4Y2Q0L9</accession>
<evidence type="ECO:0000313" key="1">
    <source>
        <dbReference type="EMBL" id="GBN56077.1"/>
    </source>
</evidence>
<reference evidence="1 2" key="1">
    <citation type="journal article" date="2019" name="Sci. Rep.">
        <title>Orb-weaving spider Araneus ventricosus genome elucidates the spidroin gene catalogue.</title>
        <authorList>
            <person name="Kono N."/>
            <person name="Nakamura H."/>
            <person name="Ohtoshi R."/>
            <person name="Moran D.A.P."/>
            <person name="Shinohara A."/>
            <person name="Yoshida Y."/>
            <person name="Fujiwara M."/>
            <person name="Mori M."/>
            <person name="Tomita M."/>
            <person name="Arakawa K."/>
        </authorList>
    </citation>
    <scope>NUCLEOTIDE SEQUENCE [LARGE SCALE GENOMIC DNA]</scope>
</reference>
<name>A0A4Y2Q0L9_ARAVE</name>
<dbReference type="EMBL" id="BGPR01012439">
    <property type="protein sequence ID" value="GBN56077.1"/>
    <property type="molecule type" value="Genomic_DNA"/>
</dbReference>
<protein>
    <submittedName>
        <fullName evidence="1">Uncharacterized protein</fullName>
    </submittedName>
</protein>
<organism evidence="1 2">
    <name type="scientific">Araneus ventricosus</name>
    <name type="common">Orbweaver spider</name>
    <name type="synonym">Epeira ventricosa</name>
    <dbReference type="NCBI Taxonomy" id="182803"/>
    <lineage>
        <taxon>Eukaryota</taxon>
        <taxon>Metazoa</taxon>
        <taxon>Ecdysozoa</taxon>
        <taxon>Arthropoda</taxon>
        <taxon>Chelicerata</taxon>
        <taxon>Arachnida</taxon>
        <taxon>Araneae</taxon>
        <taxon>Araneomorphae</taxon>
        <taxon>Entelegynae</taxon>
        <taxon>Araneoidea</taxon>
        <taxon>Araneidae</taxon>
        <taxon>Araneus</taxon>
    </lineage>
</organism>
<dbReference type="AlphaFoldDB" id="A0A4Y2Q0L9"/>
<dbReference type="Proteomes" id="UP000499080">
    <property type="component" value="Unassembled WGS sequence"/>
</dbReference>
<keyword evidence="2" id="KW-1185">Reference proteome</keyword>